<dbReference type="InterPro" id="IPR035992">
    <property type="entry name" value="Ricin_B-like_lectins"/>
</dbReference>
<name>A0A941IGY6_9ACTN</name>
<accession>A0A941IGY6</accession>
<dbReference type="Pfam" id="PF00652">
    <property type="entry name" value="Ricin_B_lectin"/>
    <property type="match status" value="1"/>
</dbReference>
<dbReference type="Pfam" id="PF14200">
    <property type="entry name" value="RicinB_lectin_2"/>
    <property type="match status" value="1"/>
</dbReference>
<dbReference type="Gene3D" id="2.60.40.10">
    <property type="entry name" value="Immunoglobulins"/>
    <property type="match status" value="1"/>
</dbReference>
<keyword evidence="5" id="KW-1185">Reference proteome</keyword>
<dbReference type="InterPro" id="IPR000772">
    <property type="entry name" value="Ricin_B_lectin"/>
</dbReference>
<protein>
    <submittedName>
        <fullName evidence="4">RICIN domain-containing protein</fullName>
    </submittedName>
</protein>
<dbReference type="GO" id="GO:0005975">
    <property type="term" value="P:carbohydrate metabolic process"/>
    <property type="evidence" value="ECO:0007669"/>
    <property type="project" value="UniProtKB-ARBA"/>
</dbReference>
<evidence type="ECO:0000256" key="1">
    <source>
        <dbReference type="SAM" id="MobiDB-lite"/>
    </source>
</evidence>
<dbReference type="InterPro" id="IPR013783">
    <property type="entry name" value="Ig-like_fold"/>
</dbReference>
<dbReference type="Pfam" id="PF05345">
    <property type="entry name" value="He_PIG"/>
    <property type="match status" value="1"/>
</dbReference>
<evidence type="ECO:0000259" key="3">
    <source>
        <dbReference type="SMART" id="SM00458"/>
    </source>
</evidence>
<reference evidence="4" key="1">
    <citation type="submission" date="2021-04" db="EMBL/GenBank/DDBJ databases">
        <title>Genome based classification of Actinospica acidithermotolerans sp. nov., an actinobacterium isolated from an Indonesian hot spring.</title>
        <authorList>
            <person name="Kusuma A.B."/>
            <person name="Putra K.E."/>
            <person name="Nafisah S."/>
            <person name="Loh J."/>
            <person name="Nouioui I."/>
            <person name="Goodfellow M."/>
        </authorList>
    </citation>
    <scope>NUCLEOTIDE SEQUENCE</scope>
    <source>
        <strain evidence="4">MGRD01-02</strain>
    </source>
</reference>
<dbReference type="AlphaFoldDB" id="A0A941IGY6"/>
<proteinExistence type="predicted"/>
<feature type="signal peptide" evidence="2">
    <location>
        <begin position="1"/>
        <end position="24"/>
    </location>
</feature>
<sequence length="831" mass="86430">MGVVAAGALAASGLSTVTAVSAAAATPAGATYTVTVGSTGNFGNPDDSPADGFIDKDGTFHYQSSHADYAASAGRAWDFFTGTDFDTATADTTLDDAVNPANSEDKNNDTTWRCNNSPTGLEATYAPTLTTHAEANYCDLIGIWVDPDTGDWYGLVHNEFTPEPYGDDIHFDDIDYAVSTDQGQVWTIEGHAITSPYATEREDGTAFPNQTYDYGDGDPRLFVDTASGYFYVFYGSRLVDKGGVWQDSLEHVARSPIADKMATGSWEKYDDGSWSQPGIGGLESNLVPVGSTNPDGSANNTGYTPSSAEYSPSTTGTVEAQIAANEIPSKSPLFAMNIAYDAYLGLYIGEPEVVNTSTPEPQQFYVTDNLATEQWRLVGDTGSFTSDSWYRWFVDSASATLTNSVVGENFRSYCAVSCNGTSGGQYANITLDSSSPAPYPFSTTEMYQIATGDGQILAQVSGGTATASQSSSSGSMLQDWTFVPDGDGSYQILNAATGELLGVDASTTASRSWGSAPTVTASGSTGATVGQQWWIIADTDSATGSQTGSYRLVNRYSGLVLALTTGSGASAETTPARYWSNATGNSVGGSRTANEQTLTITAVGAVTGTVTLASIGTQNWTEGSPVSIRANATSSTGQTISYSASGLPAGVSIASSTGLISGDPTSTGSGKATVTATAGGASNQTTFSWTVAAGASLNGTHVLSISGNALDDPNWSTSEGTQLDTWTANGGANQNWVFTEQSDGSYQIENAYSNLCMDDDGGFTTVGDPVIQWACTGNSNQHWTVALQPNGSYELTNVNSGLLLSTASTKSGALVTQQTNTGSSLQQWALN</sequence>
<feature type="region of interest" description="Disordered" evidence="1">
    <location>
        <begin position="290"/>
        <end position="312"/>
    </location>
</feature>
<dbReference type="PROSITE" id="PS50231">
    <property type="entry name" value="RICIN_B_LECTIN"/>
    <property type="match status" value="2"/>
</dbReference>
<organism evidence="4 5">
    <name type="scientific">Actinospica acidithermotolerans</name>
    <dbReference type="NCBI Taxonomy" id="2828514"/>
    <lineage>
        <taxon>Bacteria</taxon>
        <taxon>Bacillati</taxon>
        <taxon>Actinomycetota</taxon>
        <taxon>Actinomycetes</taxon>
        <taxon>Catenulisporales</taxon>
        <taxon>Actinospicaceae</taxon>
        <taxon>Actinospica</taxon>
    </lineage>
</organism>
<comment type="caution">
    <text evidence="4">The sequence shown here is derived from an EMBL/GenBank/DDBJ whole genome shotgun (WGS) entry which is preliminary data.</text>
</comment>
<dbReference type="SUPFAM" id="SSF50370">
    <property type="entry name" value="Ricin B-like lectins"/>
    <property type="match status" value="2"/>
</dbReference>
<evidence type="ECO:0000313" key="5">
    <source>
        <dbReference type="Proteomes" id="UP000676325"/>
    </source>
</evidence>
<dbReference type="Proteomes" id="UP000676325">
    <property type="component" value="Unassembled WGS sequence"/>
</dbReference>
<evidence type="ECO:0000256" key="2">
    <source>
        <dbReference type="SAM" id="SignalP"/>
    </source>
</evidence>
<feature type="domain" description="Ricin B lectin" evidence="3">
    <location>
        <begin position="699"/>
        <end position="831"/>
    </location>
</feature>
<feature type="domain" description="Ricin B lectin" evidence="3">
    <location>
        <begin position="443"/>
        <end position="601"/>
    </location>
</feature>
<evidence type="ECO:0000313" key="4">
    <source>
        <dbReference type="EMBL" id="MBR7825147.1"/>
    </source>
</evidence>
<dbReference type="InterPro" id="IPR015919">
    <property type="entry name" value="Cadherin-like_sf"/>
</dbReference>
<keyword evidence="2" id="KW-0732">Signal</keyword>
<dbReference type="Gene3D" id="2.80.10.50">
    <property type="match status" value="2"/>
</dbReference>
<gene>
    <name evidence="4" type="ORF">KDK95_02430</name>
</gene>
<dbReference type="SMART" id="SM00458">
    <property type="entry name" value="RICIN"/>
    <property type="match status" value="2"/>
</dbReference>
<dbReference type="EMBL" id="JAGSOH010000003">
    <property type="protein sequence ID" value="MBR7825147.1"/>
    <property type="molecule type" value="Genomic_DNA"/>
</dbReference>
<feature type="chain" id="PRO_5036977092" evidence="2">
    <location>
        <begin position="25"/>
        <end position="831"/>
    </location>
</feature>
<dbReference type="SUPFAM" id="SSF49313">
    <property type="entry name" value="Cadherin-like"/>
    <property type="match status" value="1"/>
</dbReference>
<dbReference type="GO" id="GO:0005509">
    <property type="term" value="F:calcium ion binding"/>
    <property type="evidence" value="ECO:0007669"/>
    <property type="project" value="InterPro"/>
</dbReference>
<dbReference type="CDD" id="cd00161">
    <property type="entry name" value="beta-trefoil_Ricin-like"/>
    <property type="match status" value="2"/>
</dbReference>
<dbReference type="GO" id="GO:0016020">
    <property type="term" value="C:membrane"/>
    <property type="evidence" value="ECO:0007669"/>
    <property type="project" value="InterPro"/>
</dbReference>